<dbReference type="HOGENOM" id="CLU_044400_0_0_1"/>
<name>B3M1A5_DROAN</name>
<gene>
    <name evidence="3" type="primary">Dana\GF17162</name>
    <name evidence="3" type="synonym">dana_GLEANR_18428</name>
    <name evidence="3" type="ORF">GF17162</name>
</gene>
<evidence type="ECO:0008006" key="5">
    <source>
        <dbReference type="Google" id="ProtNLM"/>
    </source>
</evidence>
<organism evidence="3 4">
    <name type="scientific">Drosophila ananassae</name>
    <name type="common">Fruit fly</name>
    <dbReference type="NCBI Taxonomy" id="7217"/>
    <lineage>
        <taxon>Eukaryota</taxon>
        <taxon>Metazoa</taxon>
        <taxon>Ecdysozoa</taxon>
        <taxon>Arthropoda</taxon>
        <taxon>Hexapoda</taxon>
        <taxon>Insecta</taxon>
        <taxon>Pterygota</taxon>
        <taxon>Neoptera</taxon>
        <taxon>Endopterygota</taxon>
        <taxon>Diptera</taxon>
        <taxon>Brachycera</taxon>
        <taxon>Muscomorpha</taxon>
        <taxon>Ephydroidea</taxon>
        <taxon>Drosophilidae</taxon>
        <taxon>Drosophila</taxon>
        <taxon>Sophophora</taxon>
    </lineage>
</organism>
<reference evidence="3 4" key="1">
    <citation type="journal article" date="2007" name="Nature">
        <title>Evolution of genes and genomes on the Drosophila phylogeny.</title>
        <authorList>
            <consortium name="Drosophila 12 Genomes Consortium"/>
            <person name="Clark A.G."/>
            <person name="Eisen M.B."/>
            <person name="Smith D.R."/>
            <person name="Bergman C.M."/>
            <person name="Oliver B."/>
            <person name="Markow T.A."/>
            <person name="Kaufman T.C."/>
            <person name="Kellis M."/>
            <person name="Gelbart W."/>
            <person name="Iyer V.N."/>
            <person name="Pollard D.A."/>
            <person name="Sackton T.B."/>
            <person name="Larracuente A.M."/>
            <person name="Singh N.D."/>
            <person name="Abad J.P."/>
            <person name="Abt D.N."/>
            <person name="Adryan B."/>
            <person name="Aguade M."/>
            <person name="Akashi H."/>
            <person name="Anderson W.W."/>
            <person name="Aquadro C.F."/>
            <person name="Ardell D.H."/>
            <person name="Arguello R."/>
            <person name="Artieri C.G."/>
            <person name="Barbash D.A."/>
            <person name="Barker D."/>
            <person name="Barsanti P."/>
            <person name="Batterham P."/>
            <person name="Batzoglou S."/>
            <person name="Begun D."/>
            <person name="Bhutkar A."/>
            <person name="Blanco E."/>
            <person name="Bosak S.A."/>
            <person name="Bradley R.K."/>
            <person name="Brand A.D."/>
            <person name="Brent M.R."/>
            <person name="Brooks A.N."/>
            <person name="Brown R.H."/>
            <person name="Butlin R.K."/>
            <person name="Caggese C."/>
            <person name="Calvi B.R."/>
            <person name="Bernardo de Carvalho A."/>
            <person name="Caspi A."/>
            <person name="Castrezana S."/>
            <person name="Celniker S.E."/>
            <person name="Chang J.L."/>
            <person name="Chapple C."/>
            <person name="Chatterji S."/>
            <person name="Chinwalla A."/>
            <person name="Civetta A."/>
            <person name="Clifton S.W."/>
            <person name="Comeron J.M."/>
            <person name="Costello J.C."/>
            <person name="Coyne J.A."/>
            <person name="Daub J."/>
            <person name="David R.G."/>
            <person name="Delcher A.L."/>
            <person name="Delehaunty K."/>
            <person name="Do C.B."/>
            <person name="Ebling H."/>
            <person name="Edwards K."/>
            <person name="Eickbush T."/>
            <person name="Evans J.D."/>
            <person name="Filipski A."/>
            <person name="Findeiss S."/>
            <person name="Freyhult E."/>
            <person name="Fulton L."/>
            <person name="Fulton R."/>
            <person name="Garcia A.C."/>
            <person name="Gardiner A."/>
            <person name="Garfield D.A."/>
            <person name="Garvin B.E."/>
            <person name="Gibson G."/>
            <person name="Gilbert D."/>
            <person name="Gnerre S."/>
            <person name="Godfrey J."/>
            <person name="Good R."/>
            <person name="Gotea V."/>
            <person name="Gravely B."/>
            <person name="Greenberg A.J."/>
            <person name="Griffiths-Jones S."/>
            <person name="Gross S."/>
            <person name="Guigo R."/>
            <person name="Gustafson E.A."/>
            <person name="Haerty W."/>
            <person name="Hahn M.W."/>
            <person name="Halligan D.L."/>
            <person name="Halpern A.L."/>
            <person name="Halter G.M."/>
            <person name="Han M.V."/>
            <person name="Heger A."/>
            <person name="Hillier L."/>
            <person name="Hinrichs A.S."/>
            <person name="Holmes I."/>
            <person name="Hoskins R.A."/>
            <person name="Hubisz M.J."/>
            <person name="Hultmark D."/>
            <person name="Huntley M.A."/>
            <person name="Jaffe D.B."/>
            <person name="Jagadeeshan S."/>
            <person name="Jeck W.R."/>
            <person name="Johnson J."/>
            <person name="Jones C.D."/>
            <person name="Jordan W.C."/>
            <person name="Karpen G.H."/>
            <person name="Kataoka E."/>
            <person name="Keightley P.D."/>
            <person name="Kheradpour P."/>
            <person name="Kirkness E.F."/>
            <person name="Koerich L.B."/>
            <person name="Kristiansen K."/>
            <person name="Kudrna D."/>
            <person name="Kulathinal R.J."/>
            <person name="Kumar S."/>
            <person name="Kwok R."/>
            <person name="Lander E."/>
            <person name="Langley C.H."/>
            <person name="Lapoint R."/>
            <person name="Lazzaro B.P."/>
            <person name="Lee S.J."/>
            <person name="Levesque L."/>
            <person name="Li R."/>
            <person name="Lin C.F."/>
            <person name="Lin M.F."/>
            <person name="Lindblad-Toh K."/>
            <person name="Llopart A."/>
            <person name="Long M."/>
            <person name="Low L."/>
            <person name="Lozovsky E."/>
            <person name="Lu J."/>
            <person name="Luo M."/>
            <person name="Machado C.A."/>
            <person name="Makalowski W."/>
            <person name="Marzo M."/>
            <person name="Matsuda M."/>
            <person name="Matzkin L."/>
            <person name="McAllister B."/>
            <person name="McBride C.S."/>
            <person name="McKernan B."/>
            <person name="McKernan K."/>
            <person name="Mendez-Lago M."/>
            <person name="Minx P."/>
            <person name="Mollenhauer M.U."/>
            <person name="Montooth K."/>
            <person name="Mount S.M."/>
            <person name="Mu X."/>
            <person name="Myers E."/>
            <person name="Negre B."/>
            <person name="Newfeld S."/>
            <person name="Nielsen R."/>
            <person name="Noor M.A."/>
            <person name="O'Grady P."/>
            <person name="Pachter L."/>
            <person name="Papaceit M."/>
            <person name="Parisi M.J."/>
            <person name="Parisi M."/>
            <person name="Parts L."/>
            <person name="Pedersen J.S."/>
            <person name="Pesole G."/>
            <person name="Phillippy A.M."/>
            <person name="Ponting C.P."/>
            <person name="Pop M."/>
            <person name="Porcelli D."/>
            <person name="Powell J.R."/>
            <person name="Prohaska S."/>
            <person name="Pruitt K."/>
            <person name="Puig M."/>
            <person name="Quesneville H."/>
            <person name="Ram K.R."/>
            <person name="Rand D."/>
            <person name="Rasmussen M.D."/>
            <person name="Reed L.K."/>
            <person name="Reenan R."/>
            <person name="Reily A."/>
            <person name="Remington K.A."/>
            <person name="Rieger T.T."/>
            <person name="Ritchie M.G."/>
            <person name="Robin C."/>
            <person name="Rogers Y.H."/>
            <person name="Rohde C."/>
            <person name="Rozas J."/>
            <person name="Rubenfield M.J."/>
            <person name="Ruiz A."/>
            <person name="Russo S."/>
            <person name="Salzberg S.L."/>
            <person name="Sanchez-Gracia A."/>
            <person name="Saranga D.J."/>
            <person name="Sato H."/>
            <person name="Schaeffer S.W."/>
            <person name="Schatz M.C."/>
            <person name="Schlenke T."/>
            <person name="Schwartz R."/>
            <person name="Segarra C."/>
            <person name="Singh R.S."/>
            <person name="Sirot L."/>
            <person name="Sirota M."/>
            <person name="Sisneros N.B."/>
            <person name="Smith C.D."/>
            <person name="Smith T.F."/>
            <person name="Spieth J."/>
            <person name="Stage D.E."/>
            <person name="Stark A."/>
            <person name="Stephan W."/>
            <person name="Strausberg R.L."/>
            <person name="Strempel S."/>
            <person name="Sturgill D."/>
            <person name="Sutton G."/>
            <person name="Sutton G.G."/>
            <person name="Tao W."/>
            <person name="Teichmann S."/>
            <person name="Tobari Y.N."/>
            <person name="Tomimura Y."/>
            <person name="Tsolas J.M."/>
            <person name="Valente V.L."/>
            <person name="Venter E."/>
            <person name="Venter J.C."/>
            <person name="Vicario S."/>
            <person name="Vieira F.G."/>
            <person name="Vilella A.J."/>
            <person name="Villasante A."/>
            <person name="Walenz B."/>
            <person name="Wang J."/>
            <person name="Wasserman M."/>
            <person name="Watts T."/>
            <person name="Wilson D."/>
            <person name="Wilson R.K."/>
            <person name="Wing R.A."/>
            <person name="Wolfner M.F."/>
            <person name="Wong A."/>
            <person name="Wong G.K."/>
            <person name="Wu C.I."/>
            <person name="Wu G."/>
            <person name="Yamamoto D."/>
            <person name="Yang H.P."/>
            <person name="Yang S.P."/>
            <person name="Yorke J.A."/>
            <person name="Yoshida K."/>
            <person name="Zdobnov E."/>
            <person name="Zhang P."/>
            <person name="Zhang Y."/>
            <person name="Zimin A.V."/>
            <person name="Baldwin J."/>
            <person name="Abdouelleil A."/>
            <person name="Abdulkadir J."/>
            <person name="Abebe A."/>
            <person name="Abera B."/>
            <person name="Abreu J."/>
            <person name="Acer S.C."/>
            <person name="Aftuck L."/>
            <person name="Alexander A."/>
            <person name="An P."/>
            <person name="Anderson E."/>
            <person name="Anderson S."/>
            <person name="Arachi H."/>
            <person name="Azer M."/>
            <person name="Bachantsang P."/>
            <person name="Barry A."/>
            <person name="Bayul T."/>
            <person name="Berlin A."/>
            <person name="Bessette D."/>
            <person name="Bloom T."/>
            <person name="Blye J."/>
            <person name="Boguslavskiy L."/>
            <person name="Bonnet C."/>
            <person name="Boukhgalter B."/>
            <person name="Bourzgui I."/>
            <person name="Brown A."/>
            <person name="Cahill P."/>
            <person name="Channer S."/>
            <person name="Cheshatsang Y."/>
            <person name="Chuda L."/>
            <person name="Citroen M."/>
            <person name="Collymore A."/>
            <person name="Cooke P."/>
            <person name="Costello M."/>
            <person name="D'Aco K."/>
            <person name="Daza R."/>
            <person name="De Haan G."/>
            <person name="DeGray S."/>
            <person name="DeMaso C."/>
            <person name="Dhargay N."/>
            <person name="Dooley K."/>
            <person name="Dooley E."/>
            <person name="Doricent M."/>
            <person name="Dorje P."/>
            <person name="Dorjee K."/>
            <person name="Dupes A."/>
            <person name="Elong R."/>
            <person name="Falk J."/>
            <person name="Farina A."/>
            <person name="Faro S."/>
            <person name="Ferguson D."/>
            <person name="Fisher S."/>
            <person name="Foley C.D."/>
            <person name="Franke A."/>
            <person name="Friedrich D."/>
            <person name="Gadbois L."/>
            <person name="Gearin G."/>
            <person name="Gearin C.R."/>
            <person name="Giannoukos G."/>
            <person name="Goode T."/>
            <person name="Graham J."/>
            <person name="Grandbois E."/>
            <person name="Grewal S."/>
            <person name="Gyaltsen K."/>
            <person name="Hafez N."/>
            <person name="Hagos B."/>
            <person name="Hall J."/>
            <person name="Henson C."/>
            <person name="Hollinger A."/>
            <person name="Honan T."/>
            <person name="Huard M.D."/>
            <person name="Hughes L."/>
            <person name="Hurhula B."/>
            <person name="Husby M.E."/>
            <person name="Kamat A."/>
            <person name="Kanga B."/>
            <person name="Kashin S."/>
            <person name="Khazanovich D."/>
            <person name="Kisner P."/>
            <person name="Lance K."/>
            <person name="Lara M."/>
            <person name="Lee W."/>
            <person name="Lennon N."/>
            <person name="Letendre F."/>
            <person name="LeVine R."/>
            <person name="Lipovsky A."/>
            <person name="Liu X."/>
            <person name="Liu J."/>
            <person name="Liu S."/>
            <person name="Lokyitsang T."/>
            <person name="Lokyitsang Y."/>
            <person name="Lubonja R."/>
            <person name="Lui A."/>
            <person name="MacDonald P."/>
            <person name="Magnisalis V."/>
            <person name="Maru K."/>
            <person name="Matthews C."/>
            <person name="McCusker W."/>
            <person name="McDonough S."/>
            <person name="Mehta T."/>
            <person name="Meldrim J."/>
            <person name="Meneus L."/>
            <person name="Mihai O."/>
            <person name="Mihalev A."/>
            <person name="Mihova T."/>
            <person name="Mittelman R."/>
            <person name="Mlenga V."/>
            <person name="Montmayeur A."/>
            <person name="Mulrain L."/>
            <person name="Navidi A."/>
            <person name="Naylor J."/>
            <person name="Negash T."/>
            <person name="Nguyen T."/>
            <person name="Nguyen N."/>
            <person name="Nicol R."/>
            <person name="Norbu C."/>
            <person name="Norbu N."/>
            <person name="Novod N."/>
            <person name="O'Neill B."/>
            <person name="Osman S."/>
            <person name="Markiewicz E."/>
            <person name="Oyono O.L."/>
            <person name="Patti C."/>
            <person name="Phunkhang P."/>
            <person name="Pierre F."/>
            <person name="Priest M."/>
            <person name="Raghuraman S."/>
            <person name="Rege F."/>
            <person name="Reyes R."/>
            <person name="Rise C."/>
            <person name="Rogov P."/>
            <person name="Ross K."/>
            <person name="Ryan E."/>
            <person name="Settipalli S."/>
            <person name="Shea T."/>
            <person name="Sherpa N."/>
            <person name="Shi L."/>
            <person name="Shih D."/>
            <person name="Sparrow T."/>
            <person name="Spaulding J."/>
            <person name="Stalker J."/>
            <person name="Stange-Thomann N."/>
            <person name="Stavropoulos S."/>
            <person name="Stone C."/>
            <person name="Strader C."/>
            <person name="Tesfaye S."/>
            <person name="Thomson T."/>
            <person name="Thoulutsang Y."/>
            <person name="Thoulutsang D."/>
            <person name="Topham K."/>
            <person name="Topping I."/>
            <person name="Tsamla T."/>
            <person name="Vassiliev H."/>
            <person name="Vo A."/>
            <person name="Wangchuk T."/>
            <person name="Wangdi T."/>
            <person name="Weiand M."/>
            <person name="Wilkinson J."/>
            <person name="Wilson A."/>
            <person name="Yadav S."/>
            <person name="Young G."/>
            <person name="Yu Q."/>
            <person name="Zembek L."/>
            <person name="Zhong D."/>
            <person name="Zimmer A."/>
            <person name="Zwirko Z."/>
            <person name="Jaffe D.B."/>
            <person name="Alvarez P."/>
            <person name="Brockman W."/>
            <person name="Butler J."/>
            <person name="Chin C."/>
            <person name="Gnerre S."/>
            <person name="Grabherr M."/>
            <person name="Kleber M."/>
            <person name="Mauceli E."/>
            <person name="MacCallum I."/>
        </authorList>
    </citation>
    <scope>NUCLEOTIDE SEQUENCE [LARGE SCALE GENOMIC DNA]</scope>
    <source>
        <strain evidence="4">Tucson 14024-0371.13</strain>
    </source>
</reference>
<evidence type="ECO:0000313" key="3">
    <source>
        <dbReference type="EMBL" id="EDV42132.2"/>
    </source>
</evidence>
<feature type="chain" id="PRO_5006454450" description="Chitin-binding type-2 domain-containing protein" evidence="2">
    <location>
        <begin position="19"/>
        <end position="387"/>
    </location>
</feature>
<dbReference type="OrthoDB" id="7250310at2759"/>
<dbReference type="EMBL" id="CH902617">
    <property type="protein sequence ID" value="EDV42132.2"/>
    <property type="molecule type" value="Genomic_DNA"/>
</dbReference>
<dbReference type="eggNOG" id="ENOG502S4MQ">
    <property type="taxonomic scope" value="Eukaryota"/>
</dbReference>
<evidence type="ECO:0000256" key="1">
    <source>
        <dbReference type="SAM" id="MobiDB-lite"/>
    </source>
</evidence>
<accession>B3M1A5</accession>
<dbReference type="FunCoup" id="B3M1A5">
    <property type="interactions" value="3"/>
</dbReference>
<keyword evidence="4" id="KW-1185">Reference proteome</keyword>
<feature type="signal peptide" evidence="2">
    <location>
        <begin position="1"/>
        <end position="18"/>
    </location>
</feature>
<dbReference type="InParanoid" id="B3M1A5"/>
<feature type="region of interest" description="Disordered" evidence="1">
    <location>
        <begin position="61"/>
        <end position="105"/>
    </location>
</feature>
<dbReference type="Proteomes" id="UP000007801">
    <property type="component" value="Unassembled WGS sequence"/>
</dbReference>
<sequence length="387" mass="43209">MLFQSSKWALFSWLIVLAQHGQYLHTNGNCYPQTSLKCLDGYFLNTDGQCYRTNPLPCPFETTTTTTEPTTTTTEPTTTTTTTEPTTTTTTTTTEPTTTTTTTELPVLPPSEIVQCPPGSILYERECRKIVCAEGENYQGRCISPVCPPGTVWRGGRCQEPGYLTTILEIDNVIHNQHEYNVVTENINRVDYVTQPPYQPDEDNSIEYPPENIVKSTTTSRPWVYPSIVTTTEKSSSGEAFPGRIPPPGCCLVMSPRVCIDYTPNWVCSSRPLKLCDPRVCQTPWVYLKPPTTVQSTKNGRKMVVMPPNPPIRGCSTPECKESEILDCSGCNDNVLEKCSRGCYNYYCPSGTCGFMNSETYCGYYPGGFGCNEDDGCIWDWCKEKCY</sequence>
<keyword evidence="2" id="KW-0732">Signal</keyword>
<protein>
    <recommendedName>
        <fullName evidence="5">Chitin-binding type-2 domain-containing protein</fullName>
    </recommendedName>
</protein>
<evidence type="ECO:0000256" key="2">
    <source>
        <dbReference type="SAM" id="SignalP"/>
    </source>
</evidence>
<evidence type="ECO:0000313" key="4">
    <source>
        <dbReference type="Proteomes" id="UP000007801"/>
    </source>
</evidence>
<dbReference type="AlphaFoldDB" id="B3M1A5"/>
<dbReference type="STRING" id="7217.B3M1A5"/>
<feature type="compositionally biased region" description="Low complexity" evidence="1">
    <location>
        <begin position="61"/>
        <end position="104"/>
    </location>
</feature>
<proteinExistence type="predicted"/>